<reference evidence="3 4" key="1">
    <citation type="journal article" date="2015" name="Genome Announc.">
        <title>Genome sequence and annotation of Trichoderma parareesei, the ancestor of the cellulase producer Trichoderma reesei.</title>
        <authorList>
            <person name="Yang D."/>
            <person name="Pomraning K."/>
            <person name="Kopchinskiy A."/>
            <person name="Karimi Aghcheh R."/>
            <person name="Atanasova L."/>
            <person name="Chenthamara K."/>
            <person name="Baker S.E."/>
            <person name="Zhang R."/>
            <person name="Shen Q."/>
            <person name="Freitag M."/>
            <person name="Kubicek C.P."/>
            <person name="Druzhinina I.S."/>
        </authorList>
    </citation>
    <scope>NUCLEOTIDE SEQUENCE [LARGE SCALE GENOMIC DNA]</scope>
    <source>
        <strain evidence="3 4">CBS 125925</strain>
    </source>
</reference>
<feature type="compositionally biased region" description="Low complexity" evidence="1">
    <location>
        <begin position="553"/>
        <end position="567"/>
    </location>
</feature>
<feature type="compositionally biased region" description="Basic residues" evidence="1">
    <location>
        <begin position="649"/>
        <end position="660"/>
    </location>
</feature>
<evidence type="ECO:0000313" key="3">
    <source>
        <dbReference type="EMBL" id="OSZ99907.1"/>
    </source>
</evidence>
<name>A0A2H2YZ80_TRIPA</name>
<feature type="region of interest" description="Disordered" evidence="1">
    <location>
        <begin position="699"/>
        <end position="820"/>
    </location>
</feature>
<feature type="compositionally biased region" description="Basic and acidic residues" evidence="1">
    <location>
        <begin position="1491"/>
        <end position="1502"/>
    </location>
</feature>
<gene>
    <name evidence="3" type="ORF">A9Z42_0007680</name>
</gene>
<feature type="compositionally biased region" description="Basic and acidic residues" evidence="1">
    <location>
        <begin position="1361"/>
        <end position="1381"/>
    </location>
</feature>
<feature type="compositionally biased region" description="Basic and acidic residues" evidence="1">
    <location>
        <begin position="771"/>
        <end position="786"/>
    </location>
</feature>
<feature type="compositionally biased region" description="Acidic residues" evidence="1">
    <location>
        <begin position="568"/>
        <end position="601"/>
    </location>
</feature>
<feature type="compositionally biased region" description="Acidic residues" evidence="1">
    <location>
        <begin position="522"/>
        <end position="533"/>
    </location>
</feature>
<feature type="region of interest" description="Disordered" evidence="1">
    <location>
        <begin position="1446"/>
        <end position="1544"/>
    </location>
</feature>
<proteinExistence type="predicted"/>
<feature type="region of interest" description="Disordered" evidence="1">
    <location>
        <begin position="465"/>
        <end position="679"/>
    </location>
</feature>
<feature type="compositionally biased region" description="Acidic residues" evidence="1">
    <location>
        <begin position="1229"/>
        <end position="1240"/>
    </location>
</feature>
<feature type="compositionally biased region" description="Low complexity" evidence="1">
    <location>
        <begin position="1446"/>
        <end position="1457"/>
    </location>
</feature>
<feature type="region of interest" description="Disordered" evidence="1">
    <location>
        <begin position="149"/>
        <end position="184"/>
    </location>
</feature>
<feature type="compositionally biased region" description="Polar residues" evidence="1">
    <location>
        <begin position="1303"/>
        <end position="1327"/>
    </location>
</feature>
<feature type="region of interest" description="Disordered" evidence="1">
    <location>
        <begin position="389"/>
        <end position="414"/>
    </location>
</feature>
<evidence type="ECO:0000313" key="4">
    <source>
        <dbReference type="Proteomes" id="UP000219286"/>
    </source>
</evidence>
<feature type="compositionally biased region" description="Polar residues" evidence="1">
    <location>
        <begin position="1252"/>
        <end position="1284"/>
    </location>
</feature>
<feature type="region of interest" description="Disordered" evidence="1">
    <location>
        <begin position="842"/>
        <end position="919"/>
    </location>
</feature>
<feature type="compositionally biased region" description="Basic and acidic residues" evidence="1">
    <location>
        <begin position="699"/>
        <end position="723"/>
    </location>
</feature>
<dbReference type="Proteomes" id="UP000219286">
    <property type="component" value="Unassembled WGS sequence"/>
</dbReference>
<feature type="compositionally biased region" description="Polar residues" evidence="1">
    <location>
        <begin position="1081"/>
        <end position="1093"/>
    </location>
</feature>
<dbReference type="OrthoDB" id="5368821at2759"/>
<accession>A0A2H2YZ80</accession>
<dbReference type="InterPro" id="IPR055781">
    <property type="entry name" value="DUF7357"/>
</dbReference>
<evidence type="ECO:0000259" key="2">
    <source>
        <dbReference type="Pfam" id="PF24054"/>
    </source>
</evidence>
<evidence type="ECO:0000256" key="1">
    <source>
        <dbReference type="SAM" id="MobiDB-lite"/>
    </source>
</evidence>
<feature type="compositionally biased region" description="Acidic residues" evidence="1">
    <location>
        <begin position="209"/>
        <end position="241"/>
    </location>
</feature>
<protein>
    <recommendedName>
        <fullName evidence="2">DUF7357 domain-containing protein</fullName>
    </recommendedName>
</protein>
<comment type="caution">
    <text evidence="3">The sequence shown here is derived from an EMBL/GenBank/DDBJ whole genome shotgun (WGS) entry which is preliminary data.</text>
</comment>
<organism evidence="3 4">
    <name type="scientific">Trichoderma parareesei</name>
    <name type="common">Filamentous fungus</name>
    <dbReference type="NCBI Taxonomy" id="858221"/>
    <lineage>
        <taxon>Eukaryota</taxon>
        <taxon>Fungi</taxon>
        <taxon>Dikarya</taxon>
        <taxon>Ascomycota</taxon>
        <taxon>Pezizomycotina</taxon>
        <taxon>Sordariomycetes</taxon>
        <taxon>Hypocreomycetidae</taxon>
        <taxon>Hypocreales</taxon>
        <taxon>Hypocreaceae</taxon>
        <taxon>Trichoderma</taxon>
    </lineage>
</organism>
<feature type="compositionally biased region" description="Acidic residues" evidence="1">
    <location>
        <begin position="465"/>
        <end position="493"/>
    </location>
</feature>
<keyword evidence="4" id="KW-1185">Reference proteome</keyword>
<feature type="compositionally biased region" description="Polar residues" evidence="1">
    <location>
        <begin position="1335"/>
        <end position="1358"/>
    </location>
</feature>
<dbReference type="EMBL" id="LFMI01000010">
    <property type="protein sequence ID" value="OSZ99907.1"/>
    <property type="molecule type" value="Genomic_DNA"/>
</dbReference>
<feature type="region of interest" description="Disordered" evidence="1">
    <location>
        <begin position="1072"/>
        <end position="1104"/>
    </location>
</feature>
<feature type="region of interest" description="Disordered" evidence="1">
    <location>
        <begin position="199"/>
        <end position="241"/>
    </location>
</feature>
<feature type="region of interest" description="Disordered" evidence="1">
    <location>
        <begin position="1214"/>
        <end position="1284"/>
    </location>
</feature>
<feature type="region of interest" description="Disordered" evidence="1">
    <location>
        <begin position="1300"/>
        <end position="1381"/>
    </location>
</feature>
<feature type="domain" description="DUF7357" evidence="2">
    <location>
        <begin position="6"/>
        <end position="140"/>
    </location>
</feature>
<feature type="compositionally biased region" description="Polar residues" evidence="1">
    <location>
        <begin position="667"/>
        <end position="676"/>
    </location>
</feature>
<sequence>MQTQDIRLRLVIRRHGLPEVKLVWPCSCSEDFTVAKLLEQVNEVVPLESGEWGLEDYAVELADGKGGSFECLHFQQVGRILKDEDQVLIRSLLTGDLKRRRLSGRHQISDDGRHLVDGIAFGRSWIRAPHDRPHVELPPRKRIRINYEDDDEDEEAEEEQEPFLIGAPRLSRDDKSKNARRKNPWEGSLAAQLYEQYLNESSASSSPSVEEDDMEDDIDDEDEMEDPTDEEDENEDEDDDLERELQLLREEAAADVNSFAHGYSGLSGDEMRDTETRGYSRKFSPNLVLNSASEGPETPSLYSGMFSTSFAPSSAQGYAAVPVEVLTTVFQTAFPELHGDIRTALKRTNKDLRKAYMSLSMLCEPSLTFEQMLDGASLILAPFTRRGGSSHASRPIVEDEPSQTPLLHVKGGTRKRLIEEIEDNDEVGDSPETSTNGVSIFVPQLNQSQHASSNKIAGAFVDEVESTENQDDAEDEGSSDSESDSSDSSDDSVDSGSPSEEEGRQMRDPPATLPNDDKSSDFDEASSDNDSDSSVDISAQDTAELAGNDEVESSSSSSDASSSGPSDSDSDSDSDSISEESESASESESESESESASEVEEMSSKRPQPSAVGQAATAAALPLHVQAPQVKTSSIQTPDKPPATGLTRTQKRNARRRRIKALKELHSNQPELTNGTEGDVTSKDFLARKKALLAAIIDEPREGDTMNDETPLRDAPLPDKAGESDMTAPAADQIGTPDPQDTPAKRHSRIDMGAGRRLVFGALGLKPPANKSDEQKIRDTLMKDVRPLVNPRTLPSKGGDGANKPTSVVHQKEDEDEDAWREKINYRAVECCHEDMILSEPPFPFVQRWDPQQRRDVIRKRKRASENYEADDSYHDSTYYYDEQPEDDQSAPETRKRSKTNKGRSVSLQIGSASQDKEDVTLNYDEAPAKSSQFTDVDDLPSLPKDIKSLSPLAPGSAKPGMVITWNQLVMSKATNWQPEVLPLTGLVIPGGEEGEVHVILARRDRDDYEKTYDEVTGERVYGKFEVPDLDEEDQEEDTGFRSLKWTEMMEPRLLQQAPADVMAKTTVGATEATEADETTLSGQDKVSESQSGEDGLDNGFSTGEVRAAPEDELMHDSIATQANLETFSIQSGQRLPRLDASMSEVHISTASNSFEHVGHAHSKPDARSEHVLTATSDLQEAHSPRLNHWVEREHEPAADKGAELGPVLADAVAEEGSDTLASKRLDEASVEMEDEDGLYEGDGGERHSTHGDSGTSIPKPSDTIITSSHFSVPSGRQPQTSYSIHDGLQDETVIPETLPQPRETTPIQSHSRSQTSPSRHASSSPFPSLEQILMSAQPTQSSGRKIESPSMSASQSVPARDAEYEEAMHKLDEGHESDVATEIKKQEEDTAVERKLFPNATQPPSRIEALDESVALPQLPLSQAEKSKGGKQPFAIPAGSQIIVLSSSSPSGSGVPDEGHETMEHEEARVAPTGGSLPTGPGWVRKGNRHERQVSNAEKADVTTASPRSGRMSRREKGSLSMAPLVSPLKKLKGRRGGSSMWQ</sequence>
<feature type="compositionally biased region" description="Basic and acidic residues" evidence="1">
    <location>
        <begin position="1458"/>
        <end position="1470"/>
    </location>
</feature>
<dbReference type="Pfam" id="PF24054">
    <property type="entry name" value="DUF7357"/>
    <property type="match status" value="1"/>
</dbReference>
<feature type="compositionally biased region" description="Polar residues" evidence="1">
    <location>
        <begin position="903"/>
        <end position="914"/>
    </location>
</feature>
<feature type="compositionally biased region" description="Acidic residues" evidence="1">
    <location>
        <begin position="149"/>
        <end position="161"/>
    </location>
</feature>